<evidence type="ECO:0000313" key="2">
    <source>
        <dbReference type="Proteomes" id="UP000265520"/>
    </source>
</evidence>
<dbReference type="Proteomes" id="UP000265520">
    <property type="component" value="Unassembled WGS sequence"/>
</dbReference>
<dbReference type="AlphaFoldDB" id="A0A392W2K2"/>
<sequence>MTQYSTGSQLPLAHPHPHSKVVVSNVTRVFLALPLQANVEYYYHRLSRLMSFYGSQLVT</sequence>
<dbReference type="EMBL" id="LXQA011369541">
    <property type="protein sequence ID" value="MCI94894.1"/>
    <property type="molecule type" value="Genomic_DNA"/>
</dbReference>
<evidence type="ECO:0000313" key="1">
    <source>
        <dbReference type="EMBL" id="MCI94894.1"/>
    </source>
</evidence>
<keyword evidence="2" id="KW-1185">Reference proteome</keyword>
<proteinExistence type="predicted"/>
<protein>
    <submittedName>
        <fullName evidence="1">Uncharacterized protein</fullName>
    </submittedName>
</protein>
<accession>A0A392W2K2</accession>
<feature type="non-terminal residue" evidence="1">
    <location>
        <position position="59"/>
    </location>
</feature>
<organism evidence="1 2">
    <name type="scientific">Trifolium medium</name>
    <dbReference type="NCBI Taxonomy" id="97028"/>
    <lineage>
        <taxon>Eukaryota</taxon>
        <taxon>Viridiplantae</taxon>
        <taxon>Streptophyta</taxon>
        <taxon>Embryophyta</taxon>
        <taxon>Tracheophyta</taxon>
        <taxon>Spermatophyta</taxon>
        <taxon>Magnoliopsida</taxon>
        <taxon>eudicotyledons</taxon>
        <taxon>Gunneridae</taxon>
        <taxon>Pentapetalae</taxon>
        <taxon>rosids</taxon>
        <taxon>fabids</taxon>
        <taxon>Fabales</taxon>
        <taxon>Fabaceae</taxon>
        <taxon>Papilionoideae</taxon>
        <taxon>50 kb inversion clade</taxon>
        <taxon>NPAAA clade</taxon>
        <taxon>Hologalegina</taxon>
        <taxon>IRL clade</taxon>
        <taxon>Trifolieae</taxon>
        <taxon>Trifolium</taxon>
    </lineage>
</organism>
<name>A0A392W2K2_9FABA</name>
<comment type="caution">
    <text evidence="1">The sequence shown here is derived from an EMBL/GenBank/DDBJ whole genome shotgun (WGS) entry which is preliminary data.</text>
</comment>
<reference evidence="1 2" key="1">
    <citation type="journal article" date="2018" name="Front. Plant Sci.">
        <title>Red Clover (Trifolium pratense) and Zigzag Clover (T. medium) - A Picture of Genomic Similarities and Differences.</title>
        <authorList>
            <person name="Dluhosova J."/>
            <person name="Istvanek J."/>
            <person name="Nedelnik J."/>
            <person name="Repkova J."/>
        </authorList>
    </citation>
    <scope>NUCLEOTIDE SEQUENCE [LARGE SCALE GENOMIC DNA]</scope>
    <source>
        <strain evidence="2">cv. 10/8</strain>
        <tissue evidence="1">Leaf</tissue>
    </source>
</reference>